<dbReference type="GO" id="GO:0008270">
    <property type="term" value="F:zinc ion binding"/>
    <property type="evidence" value="ECO:0007669"/>
    <property type="project" value="InterPro"/>
</dbReference>
<feature type="domain" description="Zn(2)-C6 fungal-type" evidence="6">
    <location>
        <begin position="19"/>
        <end position="43"/>
    </location>
</feature>
<evidence type="ECO:0000313" key="8">
    <source>
        <dbReference type="Proteomes" id="UP000789342"/>
    </source>
</evidence>
<comment type="caution">
    <text evidence="7">The sequence shown here is derived from an EMBL/GenBank/DDBJ whole genome shotgun (WGS) entry which is preliminary data.</text>
</comment>
<feature type="coiled-coil region" evidence="5">
    <location>
        <begin position="53"/>
        <end position="87"/>
    </location>
</feature>
<dbReference type="GO" id="GO:0003677">
    <property type="term" value="F:DNA binding"/>
    <property type="evidence" value="ECO:0007669"/>
    <property type="project" value="UniProtKB-KW"/>
</dbReference>
<evidence type="ECO:0000256" key="1">
    <source>
        <dbReference type="ARBA" id="ARBA00004123"/>
    </source>
</evidence>
<evidence type="ECO:0000256" key="3">
    <source>
        <dbReference type="ARBA" id="ARBA00023125"/>
    </source>
</evidence>
<sequence length="257" mass="29420">MSSSRVIRRQPRGSINKRACENCRRLKIRCDGDSERNVECSNCETGTCVFDKAPRRNRQVERLNNQVKNLETNLERIRNDFHQQASRSDHIISILKQEKEIQRLLLNCQSYFQSCHEHQIIFEQLNQIIEKSQCWSILLPLVRELLIRLSHNTTDSVSIINALKMIAENTMRFCQPDSSINGMTPPPELTSTIMSNTNLYNSNNASSSSEILQSPQVNDGLEINVAQSQFSCLPTISPFFPNLDIGDLSSLYLNDME</sequence>
<dbReference type="InterPro" id="IPR050987">
    <property type="entry name" value="AtrR-like"/>
</dbReference>
<dbReference type="EMBL" id="CAJVPV010004788">
    <property type="protein sequence ID" value="CAG8579153.1"/>
    <property type="molecule type" value="Genomic_DNA"/>
</dbReference>
<accession>A0A9N9BWL0</accession>
<name>A0A9N9BWL0_9GLOM</name>
<protein>
    <submittedName>
        <fullName evidence="7">13099_t:CDS:1</fullName>
    </submittedName>
</protein>
<reference evidence="7" key="1">
    <citation type="submission" date="2021-06" db="EMBL/GenBank/DDBJ databases">
        <authorList>
            <person name="Kallberg Y."/>
            <person name="Tangrot J."/>
            <person name="Rosling A."/>
        </authorList>
    </citation>
    <scope>NUCLEOTIDE SEQUENCE</scope>
    <source>
        <strain evidence="7">CL551</strain>
    </source>
</reference>
<dbReference type="Gene3D" id="4.10.240.10">
    <property type="entry name" value="Zn(2)-C6 fungal-type DNA-binding domain"/>
    <property type="match status" value="1"/>
</dbReference>
<keyword evidence="8" id="KW-1185">Reference proteome</keyword>
<keyword evidence="2" id="KW-0479">Metal-binding</keyword>
<keyword evidence="4" id="KW-0539">Nucleus</keyword>
<gene>
    <name evidence="7" type="ORF">AMORRO_LOCUS6828</name>
</gene>
<keyword evidence="5" id="KW-0175">Coiled coil</keyword>
<dbReference type="InterPro" id="IPR036864">
    <property type="entry name" value="Zn2-C6_fun-type_DNA-bd_sf"/>
</dbReference>
<evidence type="ECO:0000313" key="7">
    <source>
        <dbReference type="EMBL" id="CAG8579153.1"/>
    </source>
</evidence>
<dbReference type="SUPFAM" id="SSF57701">
    <property type="entry name" value="Zn2/Cys6 DNA-binding domain"/>
    <property type="match status" value="1"/>
</dbReference>
<dbReference type="PANTHER" id="PTHR46910">
    <property type="entry name" value="TRANSCRIPTION FACTOR PDR1"/>
    <property type="match status" value="1"/>
</dbReference>
<evidence type="ECO:0000259" key="6">
    <source>
        <dbReference type="PROSITE" id="PS50048"/>
    </source>
</evidence>
<dbReference type="InterPro" id="IPR001138">
    <property type="entry name" value="Zn2Cys6_DnaBD"/>
</dbReference>
<dbReference type="Proteomes" id="UP000789342">
    <property type="component" value="Unassembled WGS sequence"/>
</dbReference>
<dbReference type="PROSITE" id="PS50048">
    <property type="entry name" value="ZN2_CY6_FUNGAL_2"/>
    <property type="match status" value="1"/>
</dbReference>
<proteinExistence type="predicted"/>
<dbReference type="CDD" id="cd00067">
    <property type="entry name" value="GAL4"/>
    <property type="match status" value="1"/>
</dbReference>
<dbReference type="GO" id="GO:0005634">
    <property type="term" value="C:nucleus"/>
    <property type="evidence" value="ECO:0007669"/>
    <property type="project" value="UniProtKB-SubCell"/>
</dbReference>
<keyword evidence="3" id="KW-0238">DNA-binding</keyword>
<dbReference type="PANTHER" id="PTHR46910:SF3">
    <property type="entry name" value="HALOTOLERANCE PROTEIN 9-RELATED"/>
    <property type="match status" value="1"/>
</dbReference>
<organism evidence="7 8">
    <name type="scientific">Acaulospora morrowiae</name>
    <dbReference type="NCBI Taxonomy" id="94023"/>
    <lineage>
        <taxon>Eukaryota</taxon>
        <taxon>Fungi</taxon>
        <taxon>Fungi incertae sedis</taxon>
        <taxon>Mucoromycota</taxon>
        <taxon>Glomeromycotina</taxon>
        <taxon>Glomeromycetes</taxon>
        <taxon>Diversisporales</taxon>
        <taxon>Acaulosporaceae</taxon>
        <taxon>Acaulospora</taxon>
    </lineage>
</organism>
<dbReference type="Pfam" id="PF00172">
    <property type="entry name" value="Zn_clus"/>
    <property type="match status" value="1"/>
</dbReference>
<evidence type="ECO:0000256" key="5">
    <source>
        <dbReference type="SAM" id="Coils"/>
    </source>
</evidence>
<comment type="subcellular location">
    <subcellularLocation>
        <location evidence="1">Nucleus</location>
    </subcellularLocation>
</comment>
<dbReference type="OrthoDB" id="39175at2759"/>
<dbReference type="AlphaFoldDB" id="A0A9N9BWL0"/>
<evidence type="ECO:0000256" key="2">
    <source>
        <dbReference type="ARBA" id="ARBA00022723"/>
    </source>
</evidence>
<evidence type="ECO:0000256" key="4">
    <source>
        <dbReference type="ARBA" id="ARBA00023242"/>
    </source>
</evidence>
<dbReference type="GO" id="GO:0000981">
    <property type="term" value="F:DNA-binding transcription factor activity, RNA polymerase II-specific"/>
    <property type="evidence" value="ECO:0007669"/>
    <property type="project" value="InterPro"/>
</dbReference>